<reference evidence="1 2" key="1">
    <citation type="journal article" date="2016" name="BMC Genomics">
        <title>Comparative genomic and transcriptomic analyses of the Fuzhuan brick tea-fermentation fungus Aspergillus cristatus.</title>
        <authorList>
            <person name="Ge Y."/>
            <person name="Wang Y."/>
            <person name="Liu Y."/>
            <person name="Tan Y."/>
            <person name="Ren X."/>
            <person name="Zhang X."/>
            <person name="Hyde K.D."/>
            <person name="Liu Y."/>
            <person name="Liu Z."/>
        </authorList>
    </citation>
    <scope>NUCLEOTIDE SEQUENCE [LARGE SCALE GENOMIC DNA]</scope>
    <source>
        <strain evidence="1 2">GZAAS20.1005</strain>
    </source>
</reference>
<comment type="caution">
    <text evidence="1">The sequence shown here is derived from an EMBL/GenBank/DDBJ whole genome shotgun (WGS) entry which is preliminary data.</text>
</comment>
<keyword evidence="2" id="KW-1185">Reference proteome</keyword>
<sequence>MQILLDYSQNWTVSLHTFTTELLESGVVEKGPKGELLSRLIFTLAHDALMPRLDYKMRDAGLLTFTVRDFLKALYTTHHPSSLGRNEWNHTRCEREFHRFCFYRNASGS</sequence>
<gene>
    <name evidence="1" type="ORF">SI65_08461</name>
</gene>
<evidence type="ECO:0000313" key="2">
    <source>
        <dbReference type="Proteomes" id="UP000094569"/>
    </source>
</evidence>
<name>A0A1E3B506_ASPCR</name>
<dbReference type="EMBL" id="JXNT01000013">
    <property type="protein sequence ID" value="ODM16027.1"/>
    <property type="molecule type" value="Genomic_DNA"/>
</dbReference>
<dbReference type="OrthoDB" id="5344887at2759"/>
<evidence type="ECO:0000313" key="1">
    <source>
        <dbReference type="EMBL" id="ODM16027.1"/>
    </source>
</evidence>
<dbReference type="AlphaFoldDB" id="A0A1E3B506"/>
<organism evidence="1 2">
    <name type="scientific">Aspergillus cristatus</name>
    <name type="common">Chinese Fuzhuan brick tea-fermentation fungus</name>
    <name type="synonym">Eurotium cristatum</name>
    <dbReference type="NCBI Taxonomy" id="573508"/>
    <lineage>
        <taxon>Eukaryota</taxon>
        <taxon>Fungi</taxon>
        <taxon>Dikarya</taxon>
        <taxon>Ascomycota</taxon>
        <taxon>Pezizomycotina</taxon>
        <taxon>Eurotiomycetes</taxon>
        <taxon>Eurotiomycetidae</taxon>
        <taxon>Eurotiales</taxon>
        <taxon>Aspergillaceae</taxon>
        <taxon>Aspergillus</taxon>
        <taxon>Aspergillus subgen. Aspergillus</taxon>
    </lineage>
</organism>
<accession>A0A1E3B506</accession>
<protein>
    <submittedName>
        <fullName evidence="1">Uncharacterized protein</fullName>
    </submittedName>
</protein>
<dbReference type="Proteomes" id="UP000094569">
    <property type="component" value="Unassembled WGS sequence"/>
</dbReference>
<dbReference type="VEuPathDB" id="FungiDB:SI65_08461"/>
<proteinExistence type="predicted"/>